<evidence type="ECO:0000313" key="2">
    <source>
        <dbReference type="EMBL" id="NWC00222.1"/>
    </source>
</evidence>
<accession>A0A7Y7XIL9</accession>
<sequence length="324" mass="37249">MKLLDYCLPRRAIREQMRVQAIGIDSIRRLYPARARLIRLGHEQAVAYLSAAIWNMDRLFSDAILDKKRRLFVEKFFGISVVNESVIRKIKFRAHMLLGELLKPSLNPETSSRYVVGSALHPEHSIQAFTLPNESARKIYLTERFFDPGFQAYLPMRPRTFDMQAHNMAAVLLHELSHLVLDTIDFCYLDSSRPFLDLLDTSTLVGRLRHDALERVQEHAFSSTTPDSELFKEPDEEDDDRHWHDLEGKSLQRLLLLTSARDLTEARRFFLSDEHKRVDVMLDNADSLTLLLTHLGRPPEYHPLLEIGANRGPGMSSVPGAKAH</sequence>
<proteinExistence type="predicted"/>
<evidence type="ECO:0000313" key="3">
    <source>
        <dbReference type="Proteomes" id="UP000539985"/>
    </source>
</evidence>
<reference evidence="2 3" key="1">
    <citation type="submission" date="2020-04" db="EMBL/GenBank/DDBJ databases">
        <title>Molecular characterization of pseudomonads from Agaricus bisporus reveal novel blotch 2 pathogens in Western Europe.</title>
        <authorList>
            <person name="Taparia T."/>
            <person name="Krijger M."/>
            <person name="Haynes E."/>
            <person name="Elpinstone J.G."/>
            <person name="Noble R."/>
            <person name="Van Der Wolf J."/>
        </authorList>
    </citation>
    <scope>NUCLEOTIDE SEQUENCE [LARGE SCALE GENOMIC DNA]</scope>
    <source>
        <strain evidence="2 3">H7001</strain>
    </source>
</reference>
<feature type="region of interest" description="Disordered" evidence="1">
    <location>
        <begin position="218"/>
        <end position="242"/>
    </location>
</feature>
<dbReference type="GO" id="GO:0008237">
    <property type="term" value="F:metallopeptidase activity"/>
    <property type="evidence" value="ECO:0007669"/>
    <property type="project" value="InterPro"/>
</dbReference>
<dbReference type="Proteomes" id="UP000539985">
    <property type="component" value="Unassembled WGS sequence"/>
</dbReference>
<organism evidence="2 3">
    <name type="scientific">Pseudomonas gingeri</name>
    <dbReference type="NCBI Taxonomy" id="117681"/>
    <lineage>
        <taxon>Bacteria</taxon>
        <taxon>Pseudomonadati</taxon>
        <taxon>Pseudomonadota</taxon>
        <taxon>Gammaproteobacteria</taxon>
        <taxon>Pseudomonadales</taxon>
        <taxon>Pseudomonadaceae</taxon>
        <taxon>Pseudomonas</taxon>
    </lineage>
</organism>
<dbReference type="RefSeq" id="WP_177105610.1">
    <property type="nucleotide sequence ID" value="NZ_JACAQB010000028.1"/>
</dbReference>
<dbReference type="EMBL" id="JACAQB010000028">
    <property type="protein sequence ID" value="NWC00222.1"/>
    <property type="molecule type" value="Genomic_DNA"/>
</dbReference>
<dbReference type="AlphaFoldDB" id="A0A7Y7XIL9"/>
<evidence type="ECO:0000256" key="1">
    <source>
        <dbReference type="SAM" id="MobiDB-lite"/>
    </source>
</evidence>
<dbReference type="InterPro" id="IPR024079">
    <property type="entry name" value="MetalloPept_cat_dom_sf"/>
</dbReference>
<dbReference type="Gene3D" id="3.40.390.10">
    <property type="entry name" value="Collagenase (Catalytic Domain)"/>
    <property type="match status" value="1"/>
</dbReference>
<name>A0A7Y7XIL9_9PSED</name>
<comment type="caution">
    <text evidence="2">The sequence shown here is derived from an EMBL/GenBank/DDBJ whole genome shotgun (WGS) entry which is preliminary data.</text>
</comment>
<protein>
    <submittedName>
        <fullName evidence="2">Uncharacterized protein</fullName>
    </submittedName>
</protein>
<gene>
    <name evidence="2" type="ORF">HX882_30545</name>
</gene>